<name>A0ABS0UJ37_9PSED</name>
<evidence type="ECO:0000256" key="1">
    <source>
        <dbReference type="SAM" id="MobiDB-lite"/>
    </source>
</evidence>
<proteinExistence type="predicted"/>
<accession>A0ABS0UJ37</accession>
<keyword evidence="3" id="KW-1185">Reference proteome</keyword>
<evidence type="ECO:0000313" key="3">
    <source>
        <dbReference type="Proteomes" id="UP000648914"/>
    </source>
</evidence>
<dbReference type="EMBL" id="JAEILG010000037">
    <property type="protein sequence ID" value="MBI6565589.1"/>
    <property type="molecule type" value="Genomic_DNA"/>
</dbReference>
<reference evidence="2 3" key="1">
    <citation type="submission" date="2020-12" db="EMBL/GenBank/DDBJ databases">
        <title>Comparative genomic insights into the epidemiology and virulence of plant pathogenic Pseudomonads from Turkey.</title>
        <authorList>
            <person name="Dillon M."/>
            <person name="Ruiz-Bedoya T."/>
            <person name="Bendalovic-Torma C."/>
            <person name="Guttman K.M."/>
            <person name="Kwak H."/>
            <person name="Middleton M.A."/>
            <person name="Wang P.W."/>
            <person name="Horuz S."/>
            <person name="Aysan Y."/>
            <person name="Guttman D.S."/>
        </authorList>
    </citation>
    <scope>NUCLEOTIDE SEQUENCE [LARGE SCALE GENOMIC DNA]</scope>
    <source>
        <strain evidence="2 3">S5_IA_2b</strain>
    </source>
</reference>
<sequence>MGQAVGWLSTLIYMLMQTPSSSVGTPAPVSPTQKCLMDRQKTWHRHLGGQAVFNEYMEFYMSFFNAIAAFKGAFLGALLGNHFPRDDVGTTRPYRPDEGASGHHRPHFSHTRPVTTYQHQQPVSGYHSLHRPLYPLFR</sequence>
<gene>
    <name evidence="2" type="ORF">YA0852_15975</name>
</gene>
<evidence type="ECO:0000313" key="2">
    <source>
        <dbReference type="EMBL" id="MBI6565589.1"/>
    </source>
</evidence>
<feature type="compositionally biased region" description="Polar residues" evidence="1">
    <location>
        <begin position="112"/>
        <end position="123"/>
    </location>
</feature>
<protein>
    <submittedName>
        <fullName evidence="2">Uncharacterized protein</fullName>
    </submittedName>
</protein>
<feature type="region of interest" description="Disordered" evidence="1">
    <location>
        <begin position="89"/>
        <end position="126"/>
    </location>
</feature>
<dbReference type="GeneID" id="61833852"/>
<dbReference type="Proteomes" id="UP000648914">
    <property type="component" value="Unassembled WGS sequence"/>
</dbReference>
<dbReference type="RefSeq" id="WP_138233644.1">
    <property type="nucleotide sequence ID" value="NZ_CBCSGQ010000005.1"/>
</dbReference>
<organism evidence="2 3">
    <name type="scientific">Pseudomonas synxantha</name>
    <dbReference type="NCBI Taxonomy" id="47883"/>
    <lineage>
        <taxon>Bacteria</taxon>
        <taxon>Pseudomonadati</taxon>
        <taxon>Pseudomonadota</taxon>
        <taxon>Gammaproteobacteria</taxon>
        <taxon>Pseudomonadales</taxon>
        <taxon>Pseudomonadaceae</taxon>
        <taxon>Pseudomonas</taxon>
    </lineage>
</organism>
<comment type="caution">
    <text evidence="2">The sequence shown here is derived from an EMBL/GenBank/DDBJ whole genome shotgun (WGS) entry which is preliminary data.</text>
</comment>
<feature type="compositionally biased region" description="Basic and acidic residues" evidence="1">
    <location>
        <begin position="89"/>
        <end position="101"/>
    </location>
</feature>